<evidence type="ECO:0000256" key="1">
    <source>
        <dbReference type="ARBA" id="ARBA00023015"/>
    </source>
</evidence>
<dbReference type="PANTHER" id="PTHR46796">
    <property type="entry name" value="HTH-TYPE TRANSCRIPTIONAL ACTIVATOR RHAS-RELATED"/>
    <property type="match status" value="1"/>
</dbReference>
<organism evidence="5 6">
    <name type="scientific">Gluconacetobacter tumulicola</name>
    <dbReference type="NCBI Taxonomy" id="1017177"/>
    <lineage>
        <taxon>Bacteria</taxon>
        <taxon>Pseudomonadati</taxon>
        <taxon>Pseudomonadota</taxon>
        <taxon>Alphaproteobacteria</taxon>
        <taxon>Acetobacterales</taxon>
        <taxon>Acetobacteraceae</taxon>
        <taxon>Gluconacetobacter</taxon>
    </lineage>
</organism>
<dbReference type="PANTHER" id="PTHR46796:SF12">
    <property type="entry name" value="HTH-TYPE DNA-BINDING TRANSCRIPTIONAL ACTIVATOR EUTR"/>
    <property type="match status" value="1"/>
</dbReference>
<gene>
    <name evidence="5" type="ORF">HLH29_00825</name>
</gene>
<dbReference type="Pfam" id="PF12833">
    <property type="entry name" value="HTH_18"/>
    <property type="match status" value="1"/>
</dbReference>
<protein>
    <submittedName>
        <fullName evidence="5">Helix-turn-helix transcriptional regulator</fullName>
    </submittedName>
</protein>
<dbReference type="EMBL" id="JABEQL010000001">
    <property type="protein sequence ID" value="MBB2177724.1"/>
    <property type="molecule type" value="Genomic_DNA"/>
</dbReference>
<keyword evidence="1" id="KW-0805">Transcription regulation</keyword>
<keyword evidence="2" id="KW-0238">DNA-binding</keyword>
<evidence type="ECO:0000259" key="4">
    <source>
        <dbReference type="PROSITE" id="PS01124"/>
    </source>
</evidence>
<dbReference type="InterPro" id="IPR050204">
    <property type="entry name" value="AraC_XylS_family_regulators"/>
</dbReference>
<feature type="domain" description="HTH araC/xylS-type" evidence="4">
    <location>
        <begin position="200"/>
        <end position="301"/>
    </location>
</feature>
<dbReference type="Gene3D" id="1.10.10.60">
    <property type="entry name" value="Homeodomain-like"/>
    <property type="match status" value="1"/>
</dbReference>
<dbReference type="InterPro" id="IPR018062">
    <property type="entry name" value="HTH_AraC-typ_CS"/>
</dbReference>
<dbReference type="AlphaFoldDB" id="A0A7W4JAW4"/>
<evidence type="ECO:0000256" key="3">
    <source>
        <dbReference type="ARBA" id="ARBA00023163"/>
    </source>
</evidence>
<dbReference type="GO" id="GO:0003700">
    <property type="term" value="F:DNA-binding transcription factor activity"/>
    <property type="evidence" value="ECO:0007669"/>
    <property type="project" value="InterPro"/>
</dbReference>
<dbReference type="SMART" id="SM00342">
    <property type="entry name" value="HTH_ARAC"/>
    <property type="match status" value="1"/>
</dbReference>
<dbReference type="GO" id="GO:0043565">
    <property type="term" value="F:sequence-specific DNA binding"/>
    <property type="evidence" value="ECO:0007669"/>
    <property type="project" value="InterPro"/>
</dbReference>
<dbReference type="RefSeq" id="WP_182964107.1">
    <property type="nucleotide sequence ID" value="NZ_BAABGC010000002.1"/>
</dbReference>
<sequence length="306" mass="33653">MQRFSDASEQESALPDWEQRYMQLGRGAFEGSVKIASFGNVSIIEEKIKVAVGQTTSPPPNNIAIVLPIHASGSGLINGERRRDKAFVHLGGHEITVTGKENCHAYYILIEQMALPEFDPRKISGVVPVPAYPEMQYMASWLASLISTASDMVQRFPGRPEGVIPGLVADRVSEIVSYIGNSNGADPHPLRGKLAYSVFSRARHVINDSDETFLSVASIAQQIGIPAYILRSAFLQVTGMTPRVWLRQRALDRARRAMLAPDLARRGVSHIAMECGFFHLGRFAAYYAETFGEPPAKTIRKVLEGA</sequence>
<name>A0A7W4JAW4_9PROT</name>
<accession>A0A7W4JAW4</accession>
<proteinExistence type="predicted"/>
<evidence type="ECO:0000256" key="2">
    <source>
        <dbReference type="ARBA" id="ARBA00023125"/>
    </source>
</evidence>
<keyword evidence="6" id="KW-1185">Reference proteome</keyword>
<evidence type="ECO:0000313" key="5">
    <source>
        <dbReference type="EMBL" id="MBB2177724.1"/>
    </source>
</evidence>
<comment type="caution">
    <text evidence="5">The sequence shown here is derived from an EMBL/GenBank/DDBJ whole genome shotgun (WGS) entry which is preliminary data.</text>
</comment>
<dbReference type="Proteomes" id="UP000525623">
    <property type="component" value="Unassembled WGS sequence"/>
</dbReference>
<dbReference type="PROSITE" id="PS01124">
    <property type="entry name" value="HTH_ARAC_FAMILY_2"/>
    <property type="match status" value="1"/>
</dbReference>
<reference evidence="5 6" key="1">
    <citation type="submission" date="2020-04" db="EMBL/GenBank/DDBJ databases">
        <title>Description of novel Gluconacetobacter.</title>
        <authorList>
            <person name="Sombolestani A."/>
        </authorList>
    </citation>
    <scope>NUCLEOTIDE SEQUENCE [LARGE SCALE GENOMIC DNA]</scope>
    <source>
        <strain evidence="5 6">LMG 27725</strain>
    </source>
</reference>
<dbReference type="InterPro" id="IPR018060">
    <property type="entry name" value="HTH_AraC"/>
</dbReference>
<dbReference type="PROSITE" id="PS00041">
    <property type="entry name" value="HTH_ARAC_FAMILY_1"/>
    <property type="match status" value="1"/>
</dbReference>
<keyword evidence="3" id="KW-0804">Transcription</keyword>
<evidence type="ECO:0000313" key="6">
    <source>
        <dbReference type="Proteomes" id="UP000525623"/>
    </source>
</evidence>